<keyword evidence="6" id="KW-0479">Metal-binding</keyword>
<keyword evidence="7" id="KW-0378">Hydrolase</keyword>
<comment type="cofactor">
    <cofactor evidence="1">
        <name>Zn(2+)</name>
        <dbReference type="ChEBI" id="CHEBI:29105"/>
    </cofactor>
</comment>
<feature type="domain" description="Peptidase M50" evidence="13">
    <location>
        <begin position="26"/>
        <end position="95"/>
    </location>
</feature>
<keyword evidence="10" id="KW-0482">Metalloprotease</keyword>
<evidence type="ECO:0000256" key="1">
    <source>
        <dbReference type="ARBA" id="ARBA00001947"/>
    </source>
</evidence>
<evidence type="ECO:0000313" key="14">
    <source>
        <dbReference type="EMBL" id="HIU99460.1"/>
    </source>
</evidence>
<dbReference type="EMBL" id="DVOE01000094">
    <property type="protein sequence ID" value="HIU99460.1"/>
    <property type="molecule type" value="Genomic_DNA"/>
</dbReference>
<keyword evidence="4" id="KW-0645">Protease</keyword>
<dbReference type="GO" id="GO:0016020">
    <property type="term" value="C:membrane"/>
    <property type="evidence" value="ECO:0007669"/>
    <property type="project" value="UniProtKB-SubCell"/>
</dbReference>
<feature type="transmembrane region" description="Helical" evidence="12">
    <location>
        <begin position="145"/>
        <end position="169"/>
    </location>
</feature>
<feature type="transmembrane region" description="Helical" evidence="12">
    <location>
        <begin position="110"/>
        <end position="133"/>
    </location>
</feature>
<evidence type="ECO:0000256" key="12">
    <source>
        <dbReference type="SAM" id="Phobius"/>
    </source>
</evidence>
<keyword evidence="5 12" id="KW-0812">Transmembrane</keyword>
<dbReference type="Proteomes" id="UP000886857">
    <property type="component" value="Unassembled WGS sequence"/>
</dbReference>
<evidence type="ECO:0000259" key="13">
    <source>
        <dbReference type="Pfam" id="PF02163"/>
    </source>
</evidence>
<comment type="caution">
    <text evidence="14">The sequence shown here is derived from an EMBL/GenBank/DDBJ whole genome shotgun (WGS) entry which is preliminary data.</text>
</comment>
<reference evidence="14" key="2">
    <citation type="journal article" date="2021" name="PeerJ">
        <title>Extensive microbial diversity within the chicken gut microbiome revealed by metagenomics and culture.</title>
        <authorList>
            <person name="Gilroy R."/>
            <person name="Ravi A."/>
            <person name="Getino M."/>
            <person name="Pursley I."/>
            <person name="Horton D.L."/>
            <person name="Alikhan N.F."/>
            <person name="Baker D."/>
            <person name="Gharbi K."/>
            <person name="Hall N."/>
            <person name="Watson M."/>
            <person name="Adriaenssens E.M."/>
            <person name="Foster-Nyarko E."/>
            <person name="Jarju S."/>
            <person name="Secka A."/>
            <person name="Antonio M."/>
            <person name="Oren A."/>
            <person name="Chaudhuri R.R."/>
            <person name="La Ragione R."/>
            <person name="Hildebrand F."/>
            <person name="Pallen M.J."/>
        </authorList>
    </citation>
    <scope>NUCLEOTIDE SEQUENCE</scope>
    <source>
        <strain evidence="14">10406</strain>
    </source>
</reference>
<dbReference type="GO" id="GO:0006508">
    <property type="term" value="P:proteolysis"/>
    <property type="evidence" value="ECO:0007669"/>
    <property type="project" value="UniProtKB-KW"/>
</dbReference>
<evidence type="ECO:0000256" key="3">
    <source>
        <dbReference type="ARBA" id="ARBA00007931"/>
    </source>
</evidence>
<proteinExistence type="inferred from homology"/>
<dbReference type="GO" id="GO:0046872">
    <property type="term" value="F:metal ion binding"/>
    <property type="evidence" value="ECO:0007669"/>
    <property type="project" value="UniProtKB-KW"/>
</dbReference>
<dbReference type="PANTHER" id="PTHR39188:SF3">
    <property type="entry name" value="STAGE IV SPORULATION PROTEIN FB"/>
    <property type="match status" value="1"/>
</dbReference>
<keyword evidence="9 12" id="KW-1133">Transmembrane helix</keyword>
<evidence type="ECO:0000313" key="15">
    <source>
        <dbReference type="Proteomes" id="UP000886857"/>
    </source>
</evidence>
<reference evidence="14" key="1">
    <citation type="submission" date="2020-10" db="EMBL/GenBank/DDBJ databases">
        <authorList>
            <person name="Gilroy R."/>
        </authorList>
    </citation>
    <scope>NUCLEOTIDE SEQUENCE</scope>
    <source>
        <strain evidence="14">10406</strain>
    </source>
</reference>
<evidence type="ECO:0000256" key="10">
    <source>
        <dbReference type="ARBA" id="ARBA00023049"/>
    </source>
</evidence>
<sequence length="293" mass="30766">MRLKLHPLFFALALVLVLTGQALAFLCTLAAVALHEAGHAAAARMRGYIPREITLMPFGAAMGLEDRPDARTGAIVAAAGPAASLLAALVTAGVWWLFPAVYPYTRAFMHANLVIGLFNLLPVYPLDGSLIVLSRAKRKLLALRVMRGMGIAVSAALLALFVLSLFYSASFTLCVAAVFVFYGATVGTAGEMYASVLDAGSKNYSAGVTRKRVLISSSAPVARCFRHVDGRSVTVFTVVDGENGKPIPAGEIDEARLRSIAAGGKLSRTLGDCLSEEKEGRGVSPARGARGAS</sequence>
<keyword evidence="8" id="KW-0862">Zinc</keyword>
<dbReference type="InterPro" id="IPR008915">
    <property type="entry name" value="Peptidase_M50"/>
</dbReference>
<comment type="similarity">
    <text evidence="3">Belongs to the peptidase M50B family.</text>
</comment>
<evidence type="ECO:0000256" key="4">
    <source>
        <dbReference type="ARBA" id="ARBA00022670"/>
    </source>
</evidence>
<name>A0A9D1NBF8_9FIRM</name>
<dbReference type="PANTHER" id="PTHR39188">
    <property type="entry name" value="MEMBRANE-ASSOCIATED ZINC METALLOPROTEASE M50B"/>
    <property type="match status" value="1"/>
</dbReference>
<comment type="subcellular location">
    <subcellularLocation>
        <location evidence="2">Membrane</location>
        <topology evidence="2">Multi-pass membrane protein</topology>
    </subcellularLocation>
</comment>
<evidence type="ECO:0000256" key="7">
    <source>
        <dbReference type="ARBA" id="ARBA00022801"/>
    </source>
</evidence>
<dbReference type="GO" id="GO:0008237">
    <property type="term" value="F:metallopeptidase activity"/>
    <property type="evidence" value="ECO:0007669"/>
    <property type="project" value="UniProtKB-KW"/>
</dbReference>
<evidence type="ECO:0000256" key="2">
    <source>
        <dbReference type="ARBA" id="ARBA00004141"/>
    </source>
</evidence>
<accession>A0A9D1NBF8</accession>
<organism evidence="14 15">
    <name type="scientific">Candidatus Limadaptatus stercoripullorum</name>
    <dbReference type="NCBI Taxonomy" id="2840846"/>
    <lineage>
        <taxon>Bacteria</taxon>
        <taxon>Bacillati</taxon>
        <taxon>Bacillota</taxon>
        <taxon>Clostridia</taxon>
        <taxon>Eubacteriales</taxon>
        <taxon>Candidatus Limadaptatus</taxon>
    </lineage>
</organism>
<evidence type="ECO:0000256" key="9">
    <source>
        <dbReference type="ARBA" id="ARBA00022989"/>
    </source>
</evidence>
<feature type="transmembrane region" description="Helical" evidence="12">
    <location>
        <begin position="76"/>
        <end position="98"/>
    </location>
</feature>
<evidence type="ECO:0000256" key="5">
    <source>
        <dbReference type="ARBA" id="ARBA00022692"/>
    </source>
</evidence>
<dbReference type="Pfam" id="PF02163">
    <property type="entry name" value="Peptidase_M50"/>
    <property type="match status" value="1"/>
</dbReference>
<keyword evidence="11 12" id="KW-0472">Membrane</keyword>
<evidence type="ECO:0000256" key="11">
    <source>
        <dbReference type="ARBA" id="ARBA00023136"/>
    </source>
</evidence>
<evidence type="ECO:0000256" key="8">
    <source>
        <dbReference type="ARBA" id="ARBA00022833"/>
    </source>
</evidence>
<feature type="transmembrane region" description="Helical" evidence="12">
    <location>
        <begin position="175"/>
        <end position="194"/>
    </location>
</feature>
<dbReference type="AlphaFoldDB" id="A0A9D1NBF8"/>
<evidence type="ECO:0000256" key="6">
    <source>
        <dbReference type="ARBA" id="ARBA00022723"/>
    </source>
</evidence>
<protein>
    <recommendedName>
        <fullName evidence="13">Peptidase M50 domain-containing protein</fullName>
    </recommendedName>
</protein>
<gene>
    <name evidence="14" type="ORF">IAC73_06425</name>
</gene>